<sequence length="149" mass="16883">MAVYFECVSRTSQSVQALWDKSLNIDAHTESMKDSAERAVAGVTTGMIGLGEQVTWRATHFGVPMRMTSRITALEKHTSFTDEQLRGPFKHFRHVHEFIDCGHETVMIDKISFAAPWGPLGWLAERLVLSWYMPRLIRSRNSFLLGTVG</sequence>
<organism evidence="1 2">
    <name type="scientific">Glutamicibacter soli</name>
    <dbReference type="NCBI Taxonomy" id="453836"/>
    <lineage>
        <taxon>Bacteria</taxon>
        <taxon>Bacillati</taxon>
        <taxon>Actinomycetota</taxon>
        <taxon>Actinomycetes</taxon>
        <taxon>Micrococcales</taxon>
        <taxon>Micrococcaceae</taxon>
        <taxon>Glutamicibacter</taxon>
    </lineage>
</organism>
<dbReference type="EMBL" id="POAF01000002">
    <property type="protein sequence ID" value="RBM02802.1"/>
    <property type="molecule type" value="Genomic_DNA"/>
</dbReference>
<dbReference type="Proteomes" id="UP000252167">
    <property type="component" value="Unassembled WGS sequence"/>
</dbReference>
<dbReference type="Gene3D" id="3.30.530.20">
    <property type="match status" value="1"/>
</dbReference>
<proteinExistence type="predicted"/>
<keyword evidence="2" id="KW-1185">Reference proteome</keyword>
<dbReference type="SUPFAM" id="SSF55961">
    <property type="entry name" value="Bet v1-like"/>
    <property type="match status" value="1"/>
</dbReference>
<dbReference type="CDD" id="cd07820">
    <property type="entry name" value="SRPBCC_3"/>
    <property type="match status" value="1"/>
</dbReference>
<name>A0A365YJE8_9MICC</name>
<dbReference type="InterPro" id="IPR023393">
    <property type="entry name" value="START-like_dom_sf"/>
</dbReference>
<evidence type="ECO:0000313" key="2">
    <source>
        <dbReference type="Proteomes" id="UP000252167"/>
    </source>
</evidence>
<gene>
    <name evidence="1" type="ORF">C1H84_05065</name>
</gene>
<dbReference type="RefSeq" id="WP_113606728.1">
    <property type="nucleotide sequence ID" value="NZ_POAF01000002.1"/>
</dbReference>
<evidence type="ECO:0000313" key="1">
    <source>
        <dbReference type="EMBL" id="RBM02802.1"/>
    </source>
</evidence>
<reference evidence="1 2" key="1">
    <citation type="submission" date="2018-01" db="EMBL/GenBank/DDBJ databases">
        <title>Glutamicibacter soli strain NHPC-3 Whole genome sequence and assembly.</title>
        <authorList>
            <person name="Choudhury P."/>
            <person name="Gupta D."/>
            <person name="Sengupta K."/>
            <person name="Jawed A."/>
            <person name="Sultana N."/>
            <person name="Saha P."/>
        </authorList>
    </citation>
    <scope>NUCLEOTIDE SEQUENCE [LARGE SCALE GENOMIC DNA]</scope>
    <source>
        <strain evidence="1 2">NHPC-3</strain>
    </source>
</reference>
<comment type="caution">
    <text evidence="1">The sequence shown here is derived from an EMBL/GenBank/DDBJ whole genome shotgun (WGS) entry which is preliminary data.</text>
</comment>
<protein>
    <submittedName>
        <fullName evidence="1">Cyclase</fullName>
    </submittedName>
</protein>
<dbReference type="AlphaFoldDB" id="A0A365YJE8"/>
<accession>A0A365YJE8</accession>